<dbReference type="Pfam" id="PF00263">
    <property type="entry name" value="Secretin"/>
    <property type="match status" value="1"/>
</dbReference>
<dbReference type="AlphaFoldDB" id="F2JW42"/>
<accession>F2JW42</accession>
<gene>
    <name evidence="4" type="ordered locus">Marme_3720</name>
</gene>
<dbReference type="STRING" id="717774.Marme_3720"/>
<proteinExistence type="inferred from homology"/>
<dbReference type="HOGENOM" id="CLU_006756_2_1_6"/>
<organism evidence="4 5">
    <name type="scientific">Marinomonas mediterranea (strain ATCC 700492 / JCM 21426 / NBRC 103028 / MMB-1)</name>
    <dbReference type="NCBI Taxonomy" id="717774"/>
    <lineage>
        <taxon>Bacteria</taxon>
        <taxon>Pseudomonadati</taxon>
        <taxon>Pseudomonadota</taxon>
        <taxon>Gammaproteobacteria</taxon>
        <taxon>Oceanospirillales</taxon>
        <taxon>Oceanospirillaceae</taxon>
        <taxon>Marinomonas</taxon>
    </lineage>
</organism>
<evidence type="ECO:0000313" key="5">
    <source>
        <dbReference type="Proteomes" id="UP000001062"/>
    </source>
</evidence>
<dbReference type="eggNOG" id="COG4796">
    <property type="taxonomic scope" value="Bacteria"/>
</dbReference>
<dbReference type="InterPro" id="IPR001775">
    <property type="entry name" value="GspD/PilQ"/>
</dbReference>
<feature type="signal peptide" evidence="2">
    <location>
        <begin position="1"/>
        <end position="25"/>
    </location>
</feature>
<sequence precursor="true">MIKQTFLVWARVWTCVLLASSSASAMDIMIDRQPVHTILPEIATQMGASIVIHPEIEGLLSLSIIDATWDVVVSSAALQLGVDLIWQDNIALLLPKREKPVDEKTAKNAPKDCKPTLWTLKHARAEEVGKQIIAFFSKTKLIVDKRTNSIAAKYCLDDGVFEQTIAWLDAPVRQIEIQAHIAQVHRSAQKTLGVNWQTVIEDGTRQALTGMVNLNAIGATSSLAVETTRGSSRLSLLLDALETDGFANVISKPKIVTAEGQSARIESGTEIPYQVQHDDVTTVEFRQAGLMLEVTPIVKEQGVLRLDLNIHQDSVGEMVNGVPSLETNRLNTQVEVKDGETLVLGGIFRQEKFENISKVPVFGDLPVLGALFRHRSDKTEKVELLVFITPKLLQMTIK</sequence>
<dbReference type="PANTHER" id="PTHR30604">
    <property type="entry name" value="PROTEIN TRANSPORT PROTEIN HOFQ"/>
    <property type="match status" value="1"/>
</dbReference>
<dbReference type="InterPro" id="IPR004846">
    <property type="entry name" value="T2SS/T3SS_dom"/>
</dbReference>
<reference evidence="4 5" key="1">
    <citation type="journal article" date="2012" name="Stand. Genomic Sci.">
        <title>Complete genome sequence of the melanogenic marine bacterium Marinomonas mediterranea type strain (MMB-1(T)).</title>
        <authorList>
            <person name="Lucas-Elio P."/>
            <person name="Goodwin L."/>
            <person name="Woyke T."/>
            <person name="Pitluck S."/>
            <person name="Nolan M."/>
            <person name="Kyrpides N.C."/>
            <person name="Detter J.C."/>
            <person name="Copeland A."/>
            <person name="Teshima H."/>
            <person name="Bruce D."/>
            <person name="Detter C."/>
            <person name="Tapia R."/>
            <person name="Han S."/>
            <person name="Land M.L."/>
            <person name="Ivanova N."/>
            <person name="Mikhailova N."/>
            <person name="Johnston A.W."/>
            <person name="Sanchez-Amat A."/>
        </authorList>
    </citation>
    <scope>NUCLEOTIDE SEQUENCE [LARGE SCALE GENOMIC DNA]</scope>
    <source>
        <strain evidence="5">ATCC 700492 / JCM 21426 / NBRC 103028 / MMB-1</strain>
    </source>
</reference>
<dbReference type="EMBL" id="CP002583">
    <property type="protein sequence ID" value="ADZ92930.1"/>
    <property type="molecule type" value="Genomic_DNA"/>
</dbReference>
<dbReference type="RefSeq" id="WP_013662832.1">
    <property type="nucleotide sequence ID" value="NC_015276.1"/>
</dbReference>
<dbReference type="GO" id="GO:0009306">
    <property type="term" value="P:protein secretion"/>
    <property type="evidence" value="ECO:0007669"/>
    <property type="project" value="InterPro"/>
</dbReference>
<dbReference type="Proteomes" id="UP000001062">
    <property type="component" value="Chromosome"/>
</dbReference>
<keyword evidence="2" id="KW-0732">Signal</keyword>
<dbReference type="PANTHER" id="PTHR30604:SF1">
    <property type="entry name" value="DNA UTILIZATION PROTEIN HOFQ"/>
    <property type="match status" value="1"/>
</dbReference>
<evidence type="ECO:0000256" key="1">
    <source>
        <dbReference type="RuleBase" id="RU004003"/>
    </source>
</evidence>
<dbReference type="PATRIC" id="fig|717774.3.peg.3835"/>
<dbReference type="KEGG" id="mme:Marme_3720"/>
<evidence type="ECO:0000313" key="4">
    <source>
        <dbReference type="EMBL" id="ADZ92930.1"/>
    </source>
</evidence>
<evidence type="ECO:0000259" key="3">
    <source>
        <dbReference type="Pfam" id="PF00263"/>
    </source>
</evidence>
<name>F2JW42_MARM1</name>
<dbReference type="PRINTS" id="PR00811">
    <property type="entry name" value="BCTERIALGSPD"/>
</dbReference>
<dbReference type="InterPro" id="IPR004845">
    <property type="entry name" value="T2SS_GspD_CS"/>
</dbReference>
<keyword evidence="5" id="KW-1185">Reference proteome</keyword>
<protein>
    <submittedName>
        <fullName evidence="4">Type II and III secretion system protein</fullName>
    </submittedName>
</protein>
<comment type="similarity">
    <text evidence="1">Belongs to the bacterial secretin family.</text>
</comment>
<dbReference type="InterPro" id="IPR051808">
    <property type="entry name" value="Type_IV_pilus_biogenesis"/>
</dbReference>
<evidence type="ECO:0000256" key="2">
    <source>
        <dbReference type="SAM" id="SignalP"/>
    </source>
</evidence>
<dbReference type="PROSITE" id="PS00875">
    <property type="entry name" value="T2SP_D"/>
    <property type="match status" value="1"/>
</dbReference>
<feature type="chain" id="PRO_5003279523" evidence="2">
    <location>
        <begin position="26"/>
        <end position="398"/>
    </location>
</feature>
<feature type="domain" description="Type II/III secretion system secretin-like" evidence="3">
    <location>
        <begin position="240"/>
        <end position="393"/>
    </location>
</feature>
<dbReference type="OrthoDB" id="9779724at2"/>